<evidence type="ECO:0000259" key="1">
    <source>
        <dbReference type="Pfam" id="PF03819"/>
    </source>
</evidence>
<dbReference type="InterPro" id="IPR011551">
    <property type="entry name" value="NTP_PyrPHydrolase_MazG"/>
</dbReference>
<dbReference type="FunFam" id="1.10.287.1080:FF:000001">
    <property type="entry name" value="Nucleoside triphosphate pyrophosphohydrolase"/>
    <property type="match status" value="1"/>
</dbReference>
<dbReference type="PANTHER" id="PTHR30522:SF0">
    <property type="entry name" value="NUCLEOSIDE TRIPHOSPHATE PYROPHOSPHOHYDROLASE"/>
    <property type="match status" value="1"/>
</dbReference>
<evidence type="ECO:0000313" key="3">
    <source>
        <dbReference type="Proteomes" id="UP000198825"/>
    </source>
</evidence>
<keyword evidence="2" id="KW-0378">Hydrolase</keyword>
<dbReference type="CDD" id="cd11528">
    <property type="entry name" value="NTP-PPase_MazG_Nterm"/>
    <property type="match status" value="1"/>
</dbReference>
<dbReference type="GO" id="GO:0046052">
    <property type="term" value="P:UTP catabolic process"/>
    <property type="evidence" value="ECO:0007669"/>
    <property type="project" value="TreeGrafter"/>
</dbReference>
<dbReference type="GO" id="GO:0006203">
    <property type="term" value="P:dGTP catabolic process"/>
    <property type="evidence" value="ECO:0007669"/>
    <property type="project" value="TreeGrafter"/>
</dbReference>
<dbReference type="AlphaFoldDB" id="A0A1H2MW00"/>
<dbReference type="GO" id="GO:0046061">
    <property type="term" value="P:dATP catabolic process"/>
    <property type="evidence" value="ECO:0007669"/>
    <property type="project" value="TreeGrafter"/>
</dbReference>
<evidence type="ECO:0000313" key="2">
    <source>
        <dbReference type="EMBL" id="SDU97121.1"/>
    </source>
</evidence>
<name>A0A1H2MW00_9ACTN</name>
<reference evidence="3" key="1">
    <citation type="submission" date="2016-10" db="EMBL/GenBank/DDBJ databases">
        <authorList>
            <person name="Varghese N."/>
            <person name="Submissions S."/>
        </authorList>
    </citation>
    <scope>NUCLEOTIDE SEQUENCE [LARGE SCALE GENOMIC DNA]</scope>
    <source>
        <strain evidence="3">DSM 21743</strain>
    </source>
</reference>
<sequence length="206" mass="22664">MREVDRLVAVMHRLRADCPWDAEQTHASLVPYLVEEACEVVEALEDGTTADQREELGDLLLQVVFHAELASEEGAFDLGDVAAGIADKLVSRHPHVFETADVPEDLHATWEQRKAVEKNRASALDGIPERLSALARAAKILSRARSRRVPLAEPEAVEPIDEQELGEALVQLVRRAQASGLDAEQSARSAVRRLEVQVRDAEAAAR</sequence>
<dbReference type="GO" id="GO:0046047">
    <property type="term" value="P:TTP catabolic process"/>
    <property type="evidence" value="ECO:0007669"/>
    <property type="project" value="TreeGrafter"/>
</dbReference>
<keyword evidence="3" id="KW-1185">Reference proteome</keyword>
<dbReference type="GO" id="GO:0047429">
    <property type="term" value="F:nucleoside triphosphate diphosphatase activity"/>
    <property type="evidence" value="ECO:0007669"/>
    <property type="project" value="TreeGrafter"/>
</dbReference>
<dbReference type="Proteomes" id="UP000198825">
    <property type="component" value="Chromosome I"/>
</dbReference>
<organism evidence="2 3">
    <name type="scientific">Microlunatus sagamiharensis</name>
    <dbReference type="NCBI Taxonomy" id="546874"/>
    <lineage>
        <taxon>Bacteria</taxon>
        <taxon>Bacillati</taxon>
        <taxon>Actinomycetota</taxon>
        <taxon>Actinomycetes</taxon>
        <taxon>Propionibacteriales</taxon>
        <taxon>Propionibacteriaceae</taxon>
        <taxon>Microlunatus</taxon>
    </lineage>
</organism>
<gene>
    <name evidence="2" type="ORF">SAMN04488544_2783</name>
</gene>
<protein>
    <submittedName>
        <fullName evidence="2">XTP/dITP diphosphohydrolase</fullName>
    </submittedName>
</protein>
<dbReference type="InterPro" id="IPR004518">
    <property type="entry name" value="MazG-like_dom"/>
</dbReference>
<dbReference type="EMBL" id="LT629799">
    <property type="protein sequence ID" value="SDU97121.1"/>
    <property type="molecule type" value="Genomic_DNA"/>
</dbReference>
<dbReference type="GO" id="GO:0046076">
    <property type="term" value="P:dTTP catabolic process"/>
    <property type="evidence" value="ECO:0007669"/>
    <property type="project" value="TreeGrafter"/>
</dbReference>
<dbReference type="InterPro" id="IPR048015">
    <property type="entry name" value="NTP-PPase_MazG-like_N"/>
</dbReference>
<dbReference type="GO" id="GO:0006950">
    <property type="term" value="P:response to stress"/>
    <property type="evidence" value="ECO:0007669"/>
    <property type="project" value="UniProtKB-ARBA"/>
</dbReference>
<proteinExistence type="predicted"/>
<accession>A0A1H2MW00</accession>
<feature type="domain" description="NTP pyrophosphohydrolase MazG-like" evidence="1">
    <location>
        <begin position="24"/>
        <end position="97"/>
    </location>
</feature>
<dbReference type="STRING" id="546874.SAMN04488544_2783"/>
<dbReference type="Pfam" id="PF03819">
    <property type="entry name" value="MazG"/>
    <property type="match status" value="1"/>
</dbReference>
<dbReference type="PANTHER" id="PTHR30522">
    <property type="entry name" value="NUCLEOSIDE TRIPHOSPHATE PYROPHOSPHOHYDROLASE"/>
    <property type="match status" value="1"/>
</dbReference>
<dbReference type="Gene3D" id="1.10.287.1080">
    <property type="entry name" value="MazG-like"/>
    <property type="match status" value="2"/>
</dbReference>
<dbReference type="SUPFAM" id="SSF101386">
    <property type="entry name" value="all-alpha NTP pyrophosphatases"/>
    <property type="match status" value="1"/>
</dbReference>
<dbReference type="GO" id="GO:0046081">
    <property type="term" value="P:dUTP catabolic process"/>
    <property type="evidence" value="ECO:0007669"/>
    <property type="project" value="TreeGrafter"/>
</dbReference>